<keyword evidence="10" id="KW-0408">Iron</keyword>
<dbReference type="Gene3D" id="2.160.20.60">
    <property type="entry name" value="Glutamate synthase, alpha subunit, C-terminal domain"/>
    <property type="match status" value="1"/>
</dbReference>
<comment type="cofactor">
    <cofactor evidence="1">
        <name>FMN</name>
        <dbReference type="ChEBI" id="CHEBI:58210"/>
    </cofactor>
</comment>
<dbReference type="CDD" id="cd00713">
    <property type="entry name" value="GltS"/>
    <property type="match status" value="1"/>
</dbReference>
<dbReference type="InterPro" id="IPR029055">
    <property type="entry name" value="Ntn_hydrolases_N"/>
</dbReference>
<dbReference type="PANTHER" id="PTHR11938:SF133">
    <property type="entry name" value="GLUTAMATE SYNTHASE (NADH)"/>
    <property type="match status" value="1"/>
</dbReference>
<evidence type="ECO:0000313" key="16">
    <source>
        <dbReference type="EMBL" id="WYY08776.1"/>
    </source>
</evidence>
<evidence type="ECO:0000256" key="12">
    <source>
        <dbReference type="ARBA" id="ARBA00023164"/>
    </source>
</evidence>
<evidence type="ECO:0000256" key="11">
    <source>
        <dbReference type="ARBA" id="ARBA00023014"/>
    </source>
</evidence>
<keyword evidence="8" id="KW-0315">Glutamine amidotransferase</keyword>
<evidence type="ECO:0000256" key="2">
    <source>
        <dbReference type="ARBA" id="ARBA00001927"/>
    </source>
</evidence>
<dbReference type="PANTHER" id="PTHR11938">
    <property type="entry name" value="FAD NADPH DEHYDROGENASE/OXIDOREDUCTASE"/>
    <property type="match status" value="1"/>
</dbReference>
<dbReference type="InterPro" id="IPR017932">
    <property type="entry name" value="GATase_2_dom"/>
</dbReference>
<comment type="pathway">
    <text evidence="14">Amino-acid biosynthesis.</text>
</comment>
<dbReference type="InterPro" id="IPR050711">
    <property type="entry name" value="ET-N_metabolism_enzyme"/>
</dbReference>
<proteinExistence type="inferred from homology"/>
<dbReference type="InterPro" id="IPR006982">
    <property type="entry name" value="Glu_synth_centr_N"/>
</dbReference>
<dbReference type="Gene3D" id="3.20.20.70">
    <property type="entry name" value="Aldolase class I"/>
    <property type="match status" value="2"/>
</dbReference>
<dbReference type="NCBIfam" id="NF008730">
    <property type="entry name" value="PRK11750.1"/>
    <property type="match status" value="1"/>
</dbReference>
<organism evidence="16 17">
    <name type="scientific">Gordonia hydrophobica</name>
    <dbReference type="NCBI Taxonomy" id="40516"/>
    <lineage>
        <taxon>Bacteria</taxon>
        <taxon>Bacillati</taxon>
        <taxon>Actinomycetota</taxon>
        <taxon>Actinomycetes</taxon>
        <taxon>Mycobacteriales</taxon>
        <taxon>Gordoniaceae</taxon>
        <taxon>Gordonia</taxon>
    </lineage>
</organism>
<keyword evidence="6" id="KW-0288">FMN</keyword>
<dbReference type="Pfam" id="PF01493">
    <property type="entry name" value="GXGXG"/>
    <property type="match status" value="1"/>
</dbReference>
<protein>
    <submittedName>
        <fullName evidence="16">Glutamate synthase large subunit</fullName>
        <ecNumber evidence="16">1.4.1.13</ecNumber>
    </submittedName>
</protein>
<keyword evidence="12" id="KW-0314">Glutamate biosynthesis</keyword>
<dbReference type="GO" id="GO:0004355">
    <property type="term" value="F:glutamate synthase (NADPH) activity"/>
    <property type="evidence" value="ECO:0007669"/>
    <property type="project" value="UniProtKB-EC"/>
</dbReference>
<evidence type="ECO:0000256" key="1">
    <source>
        <dbReference type="ARBA" id="ARBA00001917"/>
    </source>
</evidence>
<dbReference type="SUPFAM" id="SSF69336">
    <property type="entry name" value="Alpha subunit of glutamate synthase, C-terminal domain"/>
    <property type="match status" value="1"/>
</dbReference>
<evidence type="ECO:0000256" key="14">
    <source>
        <dbReference type="ARBA" id="ARBA00029440"/>
    </source>
</evidence>
<dbReference type="EC" id="1.4.1.13" evidence="16"/>
<dbReference type="Pfam" id="PF04898">
    <property type="entry name" value="Glu_syn_central"/>
    <property type="match status" value="1"/>
</dbReference>
<dbReference type="EMBL" id="CP136137">
    <property type="protein sequence ID" value="WYY08776.1"/>
    <property type="molecule type" value="Genomic_DNA"/>
</dbReference>
<keyword evidence="5" id="KW-0285">Flavoprotein</keyword>
<comment type="similarity">
    <text evidence="3">Belongs to the glutamate synthase family.</text>
</comment>
<dbReference type="CDD" id="cd02808">
    <property type="entry name" value="GltS_FMN"/>
    <property type="match status" value="1"/>
</dbReference>
<keyword evidence="17" id="KW-1185">Reference proteome</keyword>
<name>A0ABZ2U5W3_9ACTN</name>
<comment type="cofactor">
    <cofactor evidence="2">
        <name>[3Fe-4S] cluster</name>
        <dbReference type="ChEBI" id="CHEBI:21137"/>
    </cofactor>
</comment>
<dbReference type="InterPro" id="IPR002932">
    <property type="entry name" value="Glu_synthdom"/>
</dbReference>
<evidence type="ECO:0000256" key="6">
    <source>
        <dbReference type="ARBA" id="ARBA00022643"/>
    </source>
</evidence>
<evidence type="ECO:0000256" key="7">
    <source>
        <dbReference type="ARBA" id="ARBA00022723"/>
    </source>
</evidence>
<dbReference type="InterPro" id="IPR002489">
    <property type="entry name" value="Glu_synth_asu_C"/>
</dbReference>
<dbReference type="Gene3D" id="3.60.20.10">
    <property type="entry name" value="Glutamine Phosphoribosylpyrophosphate, subunit 1, domain 1"/>
    <property type="match status" value="1"/>
</dbReference>
<feature type="domain" description="Glutamine amidotransferase type-2" evidence="15">
    <location>
        <begin position="20"/>
        <end position="416"/>
    </location>
</feature>
<evidence type="ECO:0000256" key="13">
    <source>
        <dbReference type="ARBA" id="ARBA00023291"/>
    </source>
</evidence>
<gene>
    <name evidence="16" type="primary">gltB</name>
    <name evidence="16" type="ORF">RVF87_06890</name>
</gene>
<dbReference type="Proteomes" id="UP001479933">
    <property type="component" value="Chromosome"/>
</dbReference>
<evidence type="ECO:0000256" key="10">
    <source>
        <dbReference type="ARBA" id="ARBA00023004"/>
    </source>
</evidence>
<evidence type="ECO:0000256" key="5">
    <source>
        <dbReference type="ARBA" id="ARBA00022630"/>
    </source>
</evidence>
<sequence length="1532" mass="165263">MKHLPGPVGLYDPANEHDACGVAFVVDIHGRRSRDIVAKAITALENLEHRGAQGAEPNTGDGAGIMMQVPDRYLREVVDFELPAEGAYATGIAFLPQASGDVAEAVAGVEAILASEGLTLLGWREVPVDDSSLGALARDAMPTFKQLFVGGAVGMDLERKAYAVRKRVQNELGEKGAGQDGPGRDTVYFPSLSGQTMVYKGMLTTPQLRDFYVDLQDERVESALGMVHSRFSTNTFPSWPLAHPFRRVAHNGEINTVSGNANWMRAREALINTDAFGDQTDRVLPICTPGASDTAQFDEVLELLHLGGRSLPHAVLMMVPEAWERSEDMKPEHRAFYEYHSALMEAWDGPASVCFTDGTVIGAVLDRNGLRPSRIWVTKDGLAVLGSEVGIMDVDPADVIAKQRLQPGKMFLVDTAQGRIVADEEIKDSLAAEHPYQEWLDANQVALGDLPSPPHAHMPHDRVALRQQVFGYTSEDLRLLISPMAATGGEGLGSMGTDTPVAVLSNRPRMLFDYFQQMFAQVTNPPLDAIREEVVTSLGIRIGGERDLLNPGAESAKQIVLSQPILDNDDLARLVKIDGDVTGFPSVHIHGLYPVAEGGAGLRRALDGVRAQVSAAIADGARIIVLSDRESDETLAPIPSLLLTAAVHHHMVRERTRTRASIIIESGDAREVHHMALLVGFGASGINPYMAFETIEDMLSSGALPPYDEGMSHDEAFCKARANYIKAAGKGVLKVMSKMGISTVPSYNGAQLFQVIGLSQDVVDEFFTGLNSQLDGIGLDEIADEVAQRHAVAFTDRPSERAYRELEVGGEYQWRREGEYHLFNPDTVFKLQHSTRTGQYSVFKEYTKMVDDQAARLGTLRGLFDFNFGDRDPIPLDKVEPASEIVKRFSTGAMSYGSISAEAHETLAIAMNRLGGRSNSGEGGEDPRRFTHDENGDWRRSAIKQVASGRFGVTSYYLSNCTDIQIKMAQGAKPGEGGQLPPHKVYPWIAEVRGSTPGVGLISPPPHHDIYSIEDLAQLIHDLKNANPQARIHVKLVSELGVGTVAAGVSKAHADVVLISGHDGGTGASPLTSLKHAGAPWEIGLAETQQTLLLNGLRDRIVVQVDGQLKTGRDVMIAALLGGEEFGFATAPLVVSGCIMMRVCHLDTCPVGVATQNPLLRERFSGKPEFVENFMLYIAEEVRELLARLGFRTLQDAVGHIEALDTGKAMAHWRDHKAGKLDLSPILTTPESPFMNQDLYCSGKQDHGLAKALDNELIEKARAAIESGTRVTLSSPISNVNRTVGTMLGHEVTKAYGAPGLPEGTISIDFTGSAGNSFGAFVPRGITMRIEGDANDFVGKGLSGGKIVVRPSHKAPAEFVAEDNIIGGNVIAFGGTGGKIFLRGRVGERFCVRNSGVQAVVEGVGDHGCEYMTGGTAVILGRTGRNFAAGMSGGVAYVYNPHGEFEDNLNTELVELETLDADDLSVLSGLLTEHRDETGSPVAAAILDDWATAQGHFVKVMPRDYKRVLIAIDAAERSGRDVNEAIMEAARG</sequence>
<dbReference type="InterPro" id="IPR036485">
    <property type="entry name" value="Glu_synth_asu_C_sf"/>
</dbReference>
<reference evidence="16 17" key="1">
    <citation type="journal article" date="2023" name="Virus Evol.">
        <title>Computational host range prediction-The good, the bad, and the ugly.</title>
        <authorList>
            <person name="Howell A.A."/>
            <person name="Versoza C.J."/>
            <person name="Pfeifer S.P."/>
        </authorList>
    </citation>
    <scope>NUCLEOTIDE SEQUENCE [LARGE SCALE GENOMIC DNA]</scope>
    <source>
        <strain evidence="16 17">1610/1b</strain>
    </source>
</reference>
<evidence type="ECO:0000256" key="8">
    <source>
        <dbReference type="ARBA" id="ARBA00022962"/>
    </source>
</evidence>
<dbReference type="Pfam" id="PF01645">
    <property type="entry name" value="Glu_synthase"/>
    <property type="match status" value="1"/>
</dbReference>
<keyword evidence="13" id="KW-0003">3Fe-4S</keyword>
<dbReference type="CDD" id="cd00982">
    <property type="entry name" value="gltB_C"/>
    <property type="match status" value="1"/>
</dbReference>
<dbReference type="SUPFAM" id="SSF51395">
    <property type="entry name" value="FMN-linked oxidoreductases"/>
    <property type="match status" value="1"/>
</dbReference>
<dbReference type="InterPro" id="IPR013785">
    <property type="entry name" value="Aldolase_TIM"/>
</dbReference>
<keyword evidence="9 16" id="KW-0560">Oxidoreductase</keyword>
<keyword evidence="7" id="KW-0479">Metal-binding</keyword>
<dbReference type="Pfam" id="PF00310">
    <property type="entry name" value="GATase_2"/>
    <property type="match status" value="1"/>
</dbReference>
<dbReference type="SUPFAM" id="SSF56235">
    <property type="entry name" value="N-terminal nucleophile aminohydrolases (Ntn hydrolases)"/>
    <property type="match status" value="1"/>
</dbReference>
<evidence type="ECO:0000313" key="17">
    <source>
        <dbReference type="Proteomes" id="UP001479933"/>
    </source>
</evidence>
<dbReference type="RefSeq" id="WP_066172512.1">
    <property type="nucleotide sequence ID" value="NZ_CP136137.1"/>
</dbReference>
<keyword evidence="11" id="KW-0411">Iron-sulfur</keyword>
<evidence type="ECO:0000256" key="9">
    <source>
        <dbReference type="ARBA" id="ARBA00023002"/>
    </source>
</evidence>
<evidence type="ECO:0000256" key="3">
    <source>
        <dbReference type="ARBA" id="ARBA00009716"/>
    </source>
</evidence>
<evidence type="ECO:0000259" key="15">
    <source>
        <dbReference type="PROSITE" id="PS51278"/>
    </source>
</evidence>
<keyword evidence="4" id="KW-0028">Amino-acid biosynthesis</keyword>
<dbReference type="PROSITE" id="PS51278">
    <property type="entry name" value="GATASE_TYPE_2"/>
    <property type="match status" value="1"/>
</dbReference>
<accession>A0ABZ2U5W3</accession>
<evidence type="ECO:0000256" key="4">
    <source>
        <dbReference type="ARBA" id="ARBA00022605"/>
    </source>
</evidence>